<dbReference type="InterPro" id="IPR044846">
    <property type="entry name" value="GH10"/>
</dbReference>
<evidence type="ECO:0000259" key="9">
    <source>
        <dbReference type="PROSITE" id="PS51760"/>
    </source>
</evidence>
<dbReference type="GO" id="GO:0031176">
    <property type="term" value="F:endo-1,4-beta-xylanase activity"/>
    <property type="evidence" value="ECO:0007669"/>
    <property type="project" value="UniProtKB-EC"/>
</dbReference>
<dbReference type="EMBL" id="QPFP01000006">
    <property type="protein sequence ID" value="TEB36167.1"/>
    <property type="molecule type" value="Genomic_DNA"/>
</dbReference>
<gene>
    <name evidence="10" type="ORF">FA13DRAFT_1231697</name>
</gene>
<feature type="domain" description="GH10" evidence="9">
    <location>
        <begin position="134"/>
        <end position="404"/>
    </location>
</feature>
<name>A0A4Y7TPQ8_COPMI</name>
<dbReference type="PANTHER" id="PTHR31490">
    <property type="entry name" value="GLYCOSYL HYDROLASE"/>
    <property type="match status" value="1"/>
</dbReference>
<evidence type="ECO:0000256" key="2">
    <source>
        <dbReference type="ARBA" id="ARBA00022729"/>
    </source>
</evidence>
<dbReference type="GO" id="GO:0005576">
    <property type="term" value="C:extracellular region"/>
    <property type="evidence" value="ECO:0007669"/>
    <property type="project" value="InterPro"/>
</dbReference>
<dbReference type="SMART" id="SM00633">
    <property type="entry name" value="Glyco_10"/>
    <property type="match status" value="1"/>
</dbReference>
<comment type="caution">
    <text evidence="10">The sequence shown here is derived from an EMBL/GenBank/DDBJ whole genome shotgun (WGS) entry which is preliminary data.</text>
</comment>
<dbReference type="OrthoDB" id="3055998at2759"/>
<dbReference type="Pfam" id="PF00331">
    <property type="entry name" value="Glyco_hydro_10"/>
    <property type="match status" value="1"/>
</dbReference>
<dbReference type="STRING" id="71717.A0A4Y7TPQ8"/>
<dbReference type="Proteomes" id="UP000298030">
    <property type="component" value="Unassembled WGS sequence"/>
</dbReference>
<evidence type="ECO:0000256" key="8">
    <source>
        <dbReference type="SAM" id="MobiDB-lite"/>
    </source>
</evidence>
<dbReference type="GO" id="GO:0000272">
    <property type="term" value="P:polysaccharide catabolic process"/>
    <property type="evidence" value="ECO:0007669"/>
    <property type="project" value="UniProtKB-KW"/>
</dbReference>
<evidence type="ECO:0000256" key="1">
    <source>
        <dbReference type="ARBA" id="ARBA00007495"/>
    </source>
</evidence>
<evidence type="ECO:0000256" key="6">
    <source>
        <dbReference type="ARBA" id="ARBA00023326"/>
    </source>
</evidence>
<dbReference type="EC" id="3.2.1.8" evidence="7"/>
<dbReference type="PRINTS" id="PR00134">
    <property type="entry name" value="GLHYDRLASE10"/>
</dbReference>
<dbReference type="Gene3D" id="3.20.20.80">
    <property type="entry name" value="Glycosidases"/>
    <property type="match status" value="1"/>
</dbReference>
<dbReference type="GO" id="GO:0030248">
    <property type="term" value="F:cellulose binding"/>
    <property type="evidence" value="ECO:0007669"/>
    <property type="project" value="InterPro"/>
</dbReference>
<organism evidence="10 11">
    <name type="scientific">Coprinellus micaceus</name>
    <name type="common">Glistening ink-cap mushroom</name>
    <name type="synonym">Coprinus micaceus</name>
    <dbReference type="NCBI Taxonomy" id="71717"/>
    <lineage>
        <taxon>Eukaryota</taxon>
        <taxon>Fungi</taxon>
        <taxon>Dikarya</taxon>
        <taxon>Basidiomycota</taxon>
        <taxon>Agaricomycotina</taxon>
        <taxon>Agaricomycetes</taxon>
        <taxon>Agaricomycetidae</taxon>
        <taxon>Agaricales</taxon>
        <taxon>Agaricineae</taxon>
        <taxon>Psathyrellaceae</taxon>
        <taxon>Coprinellus</taxon>
    </lineage>
</organism>
<keyword evidence="6 7" id="KW-0624">Polysaccharide degradation</keyword>
<comment type="catalytic activity">
    <reaction evidence="7">
        <text>Endohydrolysis of (1-&gt;4)-beta-D-xylosidic linkages in xylans.</text>
        <dbReference type="EC" id="3.2.1.8"/>
    </reaction>
</comment>
<protein>
    <recommendedName>
        <fullName evidence="7">Beta-xylanase</fullName>
        <ecNumber evidence="7">3.2.1.8</ecNumber>
    </recommendedName>
</protein>
<evidence type="ECO:0000256" key="5">
    <source>
        <dbReference type="ARBA" id="ARBA00023295"/>
    </source>
</evidence>
<sequence>MVQRSPTSLFASDTPQSCLSFSLSLPSLSLFTLPPQFQYGDNAEVSAIPASTSCDAGTTCTKLNDYYFQCLPGSATTTATPAPTTTAPTTTVAPPTTVTSDPPTATGTGLDAKFVAKGKKYFGSCADPNTLNIAANVNVLKSDFGQVTPENSMKWESIEPSRGSFNWGNADTLVNWATSNGKLIRGHTLVWHSQLPSWVSNISDKATLTTVIQNHIASVAGRYAGKLYHWDVCNEIFEESGSLRQSVFGRVLGESFVTIAFQAARKADPTAVLYINDYNLDSVNSKLNGMVSLVNRVNSANPGTIDGIGSQAHLQAGQGSAARAALTALAAANVNEIAVTELDIVGAAANDYTAVVNACLAIPKCVGITVWGVSDANSWRASSSPLLFNNSYQPKAAYTAIINSL</sequence>
<dbReference type="InterPro" id="IPR000254">
    <property type="entry name" value="CBD"/>
</dbReference>
<keyword evidence="5 7" id="KW-0326">Glycosidase</keyword>
<keyword evidence="3 7" id="KW-0378">Hydrolase</keyword>
<evidence type="ECO:0000256" key="3">
    <source>
        <dbReference type="ARBA" id="ARBA00022801"/>
    </source>
</evidence>
<dbReference type="SUPFAM" id="SSF51445">
    <property type="entry name" value="(Trans)glycosidases"/>
    <property type="match status" value="1"/>
</dbReference>
<dbReference type="PANTHER" id="PTHR31490:SF76">
    <property type="entry name" value="ENDO-1,4-BETA-XYLANASE C"/>
    <property type="match status" value="1"/>
</dbReference>
<dbReference type="PROSITE" id="PS51760">
    <property type="entry name" value="GH10_2"/>
    <property type="match status" value="1"/>
</dbReference>
<comment type="similarity">
    <text evidence="1 7">Belongs to the glycosyl hydrolase 10 (cellulase F) family.</text>
</comment>
<keyword evidence="2" id="KW-0732">Signal</keyword>
<keyword evidence="11" id="KW-1185">Reference proteome</keyword>
<evidence type="ECO:0000313" key="10">
    <source>
        <dbReference type="EMBL" id="TEB36167.1"/>
    </source>
</evidence>
<evidence type="ECO:0000313" key="11">
    <source>
        <dbReference type="Proteomes" id="UP000298030"/>
    </source>
</evidence>
<evidence type="ECO:0000256" key="7">
    <source>
        <dbReference type="RuleBase" id="RU361174"/>
    </source>
</evidence>
<keyword evidence="4 7" id="KW-0119">Carbohydrate metabolism</keyword>
<dbReference type="Pfam" id="PF00734">
    <property type="entry name" value="CBM_1"/>
    <property type="match status" value="1"/>
</dbReference>
<dbReference type="AlphaFoldDB" id="A0A4Y7TPQ8"/>
<evidence type="ECO:0000256" key="4">
    <source>
        <dbReference type="ARBA" id="ARBA00023277"/>
    </source>
</evidence>
<dbReference type="InterPro" id="IPR017853">
    <property type="entry name" value="GH"/>
</dbReference>
<accession>A0A4Y7TPQ8</accession>
<dbReference type="InterPro" id="IPR001000">
    <property type="entry name" value="GH10_dom"/>
</dbReference>
<feature type="region of interest" description="Disordered" evidence="8">
    <location>
        <begin position="78"/>
        <end position="105"/>
    </location>
</feature>
<reference evidence="10 11" key="1">
    <citation type="journal article" date="2019" name="Nat. Ecol. Evol.">
        <title>Megaphylogeny resolves global patterns of mushroom evolution.</title>
        <authorList>
            <person name="Varga T."/>
            <person name="Krizsan K."/>
            <person name="Foldi C."/>
            <person name="Dima B."/>
            <person name="Sanchez-Garcia M."/>
            <person name="Sanchez-Ramirez S."/>
            <person name="Szollosi G.J."/>
            <person name="Szarkandi J.G."/>
            <person name="Papp V."/>
            <person name="Albert L."/>
            <person name="Andreopoulos W."/>
            <person name="Angelini C."/>
            <person name="Antonin V."/>
            <person name="Barry K.W."/>
            <person name="Bougher N.L."/>
            <person name="Buchanan P."/>
            <person name="Buyck B."/>
            <person name="Bense V."/>
            <person name="Catcheside P."/>
            <person name="Chovatia M."/>
            <person name="Cooper J."/>
            <person name="Damon W."/>
            <person name="Desjardin D."/>
            <person name="Finy P."/>
            <person name="Geml J."/>
            <person name="Haridas S."/>
            <person name="Hughes K."/>
            <person name="Justo A."/>
            <person name="Karasinski D."/>
            <person name="Kautmanova I."/>
            <person name="Kiss B."/>
            <person name="Kocsube S."/>
            <person name="Kotiranta H."/>
            <person name="LaButti K.M."/>
            <person name="Lechner B.E."/>
            <person name="Liimatainen K."/>
            <person name="Lipzen A."/>
            <person name="Lukacs Z."/>
            <person name="Mihaltcheva S."/>
            <person name="Morgado L.N."/>
            <person name="Niskanen T."/>
            <person name="Noordeloos M.E."/>
            <person name="Ohm R.A."/>
            <person name="Ortiz-Santana B."/>
            <person name="Ovrebo C."/>
            <person name="Racz N."/>
            <person name="Riley R."/>
            <person name="Savchenko A."/>
            <person name="Shiryaev A."/>
            <person name="Soop K."/>
            <person name="Spirin V."/>
            <person name="Szebenyi C."/>
            <person name="Tomsovsky M."/>
            <person name="Tulloss R.E."/>
            <person name="Uehling J."/>
            <person name="Grigoriev I.V."/>
            <person name="Vagvolgyi C."/>
            <person name="Papp T."/>
            <person name="Martin F.M."/>
            <person name="Miettinen O."/>
            <person name="Hibbett D.S."/>
            <person name="Nagy L.G."/>
        </authorList>
    </citation>
    <scope>NUCLEOTIDE SEQUENCE [LARGE SCALE GENOMIC DNA]</scope>
    <source>
        <strain evidence="10 11">FP101781</strain>
    </source>
</reference>
<proteinExistence type="inferred from homology"/>